<dbReference type="RefSeq" id="WP_187468500.1">
    <property type="nucleotide sequence ID" value="NZ_JACSIT010000153.1"/>
</dbReference>
<sequence length="254" mass="28008">MKYLFTFLLSCLAGYLLAQVQHGTITYLRTTEVSLTMDNDDPGADKVMQEMMAQMSASGAFNKTFNAHFSPTEFSCEEEYKKPTEIKSELSGGRVVVMMTGDSDPAHYHTNTQTGEVTNKDFILDKSFLVSGKKPVVEWKLTGEKIAPSEQTAGLDLLVATGISAEGDTLIAGYAPSLPVQVGPLNYYGLPGAIITLRIPRNGQETVYRATTLSVSPEPLEIKKPTEGKPISYDKFLKEREKRQPKVTRVDRSN</sequence>
<keyword evidence="2" id="KW-0732">Signal</keyword>
<reference evidence="3" key="1">
    <citation type="submission" date="2020-08" db="EMBL/GenBank/DDBJ databases">
        <title>Lewinella bacteria from marine environments.</title>
        <authorList>
            <person name="Zhong Y."/>
        </authorList>
    </citation>
    <scope>NUCLEOTIDE SEQUENCE</scope>
    <source>
        <strain evidence="3">KCTC 42187</strain>
    </source>
</reference>
<feature type="chain" id="PRO_5037034370" evidence="2">
    <location>
        <begin position="19"/>
        <end position="254"/>
    </location>
</feature>
<comment type="caution">
    <text evidence="3">The sequence shown here is derived from an EMBL/GenBank/DDBJ whole genome shotgun (WGS) entry which is preliminary data.</text>
</comment>
<keyword evidence="4" id="KW-1185">Reference proteome</keyword>
<accession>A0A923TAH2</accession>
<dbReference type="Proteomes" id="UP000650081">
    <property type="component" value="Unassembled WGS sequence"/>
</dbReference>
<organism evidence="3 4">
    <name type="scientific">Neolewinella lacunae</name>
    <dbReference type="NCBI Taxonomy" id="1517758"/>
    <lineage>
        <taxon>Bacteria</taxon>
        <taxon>Pseudomonadati</taxon>
        <taxon>Bacteroidota</taxon>
        <taxon>Saprospiria</taxon>
        <taxon>Saprospirales</taxon>
        <taxon>Lewinellaceae</taxon>
        <taxon>Neolewinella</taxon>
    </lineage>
</organism>
<dbReference type="NCBIfam" id="TIGR01200">
    <property type="entry name" value="GLPGLI"/>
    <property type="match status" value="1"/>
</dbReference>
<evidence type="ECO:0000256" key="2">
    <source>
        <dbReference type="SAM" id="SignalP"/>
    </source>
</evidence>
<evidence type="ECO:0000313" key="4">
    <source>
        <dbReference type="Proteomes" id="UP000650081"/>
    </source>
</evidence>
<dbReference type="InterPro" id="IPR005901">
    <property type="entry name" value="GLPGLI"/>
</dbReference>
<feature type="region of interest" description="Disordered" evidence="1">
    <location>
        <begin position="219"/>
        <end position="254"/>
    </location>
</feature>
<evidence type="ECO:0000256" key="1">
    <source>
        <dbReference type="SAM" id="MobiDB-lite"/>
    </source>
</evidence>
<feature type="compositionally biased region" description="Basic and acidic residues" evidence="1">
    <location>
        <begin position="235"/>
        <end position="254"/>
    </location>
</feature>
<feature type="signal peptide" evidence="2">
    <location>
        <begin position="1"/>
        <end position="18"/>
    </location>
</feature>
<dbReference type="AlphaFoldDB" id="A0A923TAH2"/>
<protein>
    <submittedName>
        <fullName evidence="3">GLPGLI family protein</fullName>
    </submittedName>
</protein>
<name>A0A923TAH2_9BACT</name>
<evidence type="ECO:0000313" key="3">
    <source>
        <dbReference type="EMBL" id="MBC6996489.1"/>
    </source>
</evidence>
<gene>
    <name evidence="3" type="ORF">H9S92_20120</name>
</gene>
<dbReference type="EMBL" id="JACSIT010000153">
    <property type="protein sequence ID" value="MBC6996489.1"/>
    <property type="molecule type" value="Genomic_DNA"/>
</dbReference>
<proteinExistence type="predicted"/>